<dbReference type="GO" id="GO:0005524">
    <property type="term" value="F:ATP binding"/>
    <property type="evidence" value="ECO:0007669"/>
    <property type="project" value="UniProtKB-UniRule"/>
</dbReference>
<dbReference type="PRINTS" id="PR00380">
    <property type="entry name" value="KINESINHEAVY"/>
</dbReference>
<evidence type="ECO:0000256" key="4">
    <source>
        <dbReference type="ARBA" id="ARBA00023054"/>
    </source>
</evidence>
<feature type="compositionally biased region" description="Low complexity" evidence="8">
    <location>
        <begin position="1008"/>
        <end position="1026"/>
    </location>
</feature>
<dbReference type="Gene3D" id="3.40.850.10">
    <property type="entry name" value="Kinesin motor domain"/>
    <property type="match status" value="1"/>
</dbReference>
<evidence type="ECO:0000256" key="6">
    <source>
        <dbReference type="PROSITE-ProRule" id="PRU00283"/>
    </source>
</evidence>
<sequence>MDSNAIQIAVRVRPWHPEKELPFVQKATPQPFFQGDGNFGQSPAKVATQGSLREVVEVVDHRMLDFDKPQVDMSAGRRTGPIMGRRYKNRKYVFDQVFGMEASQEEVFAKTAKSLLPGVVDGYNATVFAYGATGCGKTHTISGTEEQPGIIIRTMRELFDLVEETKDKFDTYFEMSMVEIYNETIRDLLHDDYPSCPHGGLKLLENEKERVTIDKVTLRRPTSVEEVMELVLLGNERRSTSFTERNSESSRSHLVLQINVGRNERGTDIDVANSVVRQCSTSATLSIIDLAGSEKASVNRGQRMKEGANINKSLLALSSCISALCQRPVRGARVHVPYRDSKLTRLLKFSLGGNCRTVMINCISPSSRDIEETNNTLLWADKAKKVSTKVSRNTAGVELRTAQWLQKIVTLEETIKTLRGQLNNQQSTKSGLQQKRLDKATAESEEELGRVQSELDALLPVIVEGSEMDALWNASVLQVEALDARMEDIGVEVKGGRPEEDAKREKGHLRALIQQQDDSFRFNNEIQAGIQSKSLKHITLANLLKKAEERQFGDDMSEAMYKHQLKVAEHRAHIARSVAAARERGLRDYISQQAEALTKAASTLSRFSTTIRSEVAAVDSLQSLDDLAAFRGRMHSMGRQVDHSVAAVFGTDTPHPLPLPHNLLPVSIPAPSPRRASLGRHLSRPPSPKSGLRKTLFPAPDAPKETKKQLRWPDQTGEGKIDDRSIALDCPVFTSPSVSIDGMGSAADRSVDIAIKDEDRSELVPSALRPDPAPTAAFANTSLLSSLATVKGTEDVPAWKQMRLERGLGSQADNSGDLSVSSSSPLGASKAGTKGLSTKLHRPGPLGELSFQIPAHPSPPSTSSVTNLHKSSITSAGKAGGSSAFANIKISMPSSNDTMPPPPVPVHRRESMIGPARHDRPRQRLSMIPNHGETSFSGFSHLGKGLPSGMSALSGGAKRLGSDGKRRMSAQVGHSTSTGSPPVRGPALGSRPSISNLKAAASSPGDTSGILSASRGLSSRASVSRLNAGDTSAIGAIPRPSLSSRPSLARLNAGVAVGDATGRPAWR</sequence>
<dbReference type="GeneID" id="30155015"/>
<dbReference type="GO" id="GO:0007018">
    <property type="term" value="P:microtubule-based movement"/>
    <property type="evidence" value="ECO:0007669"/>
    <property type="project" value="InterPro"/>
</dbReference>
<name>A0A1E3HTY7_9TREE</name>
<feature type="region of interest" description="Disordered" evidence="8">
    <location>
        <begin position="660"/>
        <end position="721"/>
    </location>
</feature>
<dbReference type="SUPFAM" id="SSF52540">
    <property type="entry name" value="P-loop containing nucleoside triphosphate hydrolases"/>
    <property type="match status" value="1"/>
</dbReference>
<dbReference type="Pfam" id="PF00225">
    <property type="entry name" value="Kinesin"/>
    <property type="match status" value="1"/>
</dbReference>
<evidence type="ECO:0000256" key="8">
    <source>
        <dbReference type="SAM" id="MobiDB-lite"/>
    </source>
</evidence>
<evidence type="ECO:0000256" key="3">
    <source>
        <dbReference type="ARBA" id="ARBA00022840"/>
    </source>
</evidence>
<keyword evidence="2 6" id="KW-0547">Nucleotide-binding</keyword>
<dbReference type="PROSITE" id="PS50067">
    <property type="entry name" value="KINESIN_MOTOR_2"/>
    <property type="match status" value="1"/>
</dbReference>
<dbReference type="PANTHER" id="PTHR47968">
    <property type="entry name" value="CENTROMERE PROTEIN E"/>
    <property type="match status" value="1"/>
</dbReference>
<dbReference type="Proteomes" id="UP000094065">
    <property type="component" value="Unassembled WGS sequence"/>
</dbReference>
<keyword evidence="3 6" id="KW-0067">ATP-binding</keyword>
<dbReference type="AlphaFoldDB" id="A0A1E3HTY7"/>
<keyword evidence="11" id="KW-1185">Reference proteome</keyword>
<evidence type="ECO:0000256" key="5">
    <source>
        <dbReference type="ARBA" id="ARBA00023175"/>
    </source>
</evidence>
<dbReference type="RefSeq" id="XP_018994654.1">
    <property type="nucleotide sequence ID" value="XM_019137628.1"/>
</dbReference>
<evidence type="ECO:0000256" key="2">
    <source>
        <dbReference type="ARBA" id="ARBA00022741"/>
    </source>
</evidence>
<proteinExistence type="inferred from homology"/>
<feature type="binding site" evidence="6">
    <location>
        <begin position="131"/>
        <end position="138"/>
    </location>
    <ligand>
        <name>ATP</name>
        <dbReference type="ChEBI" id="CHEBI:30616"/>
    </ligand>
</feature>
<dbReference type="InterPro" id="IPR036961">
    <property type="entry name" value="Kinesin_motor_dom_sf"/>
</dbReference>
<evidence type="ECO:0000313" key="11">
    <source>
        <dbReference type="Proteomes" id="UP000094065"/>
    </source>
</evidence>
<dbReference type="STRING" id="1295533.A0A1E3HTY7"/>
<dbReference type="PROSITE" id="PS00411">
    <property type="entry name" value="KINESIN_MOTOR_1"/>
    <property type="match status" value="1"/>
</dbReference>
<dbReference type="InterPro" id="IPR027640">
    <property type="entry name" value="Kinesin-like_fam"/>
</dbReference>
<dbReference type="GO" id="GO:0003777">
    <property type="term" value="F:microtubule motor activity"/>
    <property type="evidence" value="ECO:0007669"/>
    <property type="project" value="InterPro"/>
</dbReference>
<feature type="region of interest" description="Disordered" evidence="8">
    <location>
        <begin position="808"/>
        <end position="918"/>
    </location>
</feature>
<feature type="region of interest" description="Disordered" evidence="8">
    <location>
        <begin position="947"/>
        <end position="1046"/>
    </location>
</feature>
<feature type="domain" description="Kinesin motor" evidence="9">
    <location>
        <begin position="5"/>
        <end position="386"/>
    </location>
</feature>
<dbReference type="InterPro" id="IPR019821">
    <property type="entry name" value="Kinesin_motor_CS"/>
</dbReference>
<dbReference type="OrthoDB" id="3176171at2759"/>
<evidence type="ECO:0000256" key="1">
    <source>
        <dbReference type="ARBA" id="ARBA00022701"/>
    </source>
</evidence>
<feature type="compositionally biased region" description="Low complexity" evidence="8">
    <location>
        <begin position="812"/>
        <end position="829"/>
    </location>
</feature>
<dbReference type="PANTHER" id="PTHR47968:SF13">
    <property type="entry name" value="KINESIN-LIKE PROTEIN KIF19 ISOFORM X1"/>
    <property type="match status" value="1"/>
</dbReference>
<feature type="compositionally biased region" description="Low complexity" evidence="8">
    <location>
        <begin position="871"/>
        <end position="884"/>
    </location>
</feature>
<keyword evidence="5 6" id="KW-0505">Motor protein</keyword>
<dbReference type="InterPro" id="IPR027417">
    <property type="entry name" value="P-loop_NTPase"/>
</dbReference>
<comment type="caution">
    <text evidence="10">The sequence shown here is derived from an EMBL/GenBank/DDBJ whole genome shotgun (WGS) entry which is preliminary data.</text>
</comment>
<comment type="similarity">
    <text evidence="6">Belongs to the TRAFAC class myosin-kinesin ATPase superfamily. Kinesin family.</text>
</comment>
<evidence type="ECO:0000313" key="10">
    <source>
        <dbReference type="EMBL" id="ODN79807.1"/>
    </source>
</evidence>
<organism evidence="10 11">
    <name type="scientific">Cryptococcus amylolentus CBS 6039</name>
    <dbReference type="NCBI Taxonomy" id="1295533"/>
    <lineage>
        <taxon>Eukaryota</taxon>
        <taxon>Fungi</taxon>
        <taxon>Dikarya</taxon>
        <taxon>Basidiomycota</taxon>
        <taxon>Agaricomycotina</taxon>
        <taxon>Tremellomycetes</taxon>
        <taxon>Tremellales</taxon>
        <taxon>Cryptococcaceae</taxon>
        <taxon>Cryptococcus</taxon>
    </lineage>
</organism>
<evidence type="ECO:0000259" key="9">
    <source>
        <dbReference type="PROSITE" id="PS50067"/>
    </source>
</evidence>
<dbReference type="GO" id="GO:0005874">
    <property type="term" value="C:microtubule"/>
    <property type="evidence" value="ECO:0007669"/>
    <property type="project" value="UniProtKB-KW"/>
</dbReference>
<keyword evidence="1" id="KW-0493">Microtubule</keyword>
<feature type="compositionally biased region" description="Polar residues" evidence="8">
    <location>
        <begin position="861"/>
        <end position="870"/>
    </location>
</feature>
<dbReference type="FunFam" id="3.40.850.10:FF:000096">
    <property type="entry name" value="Kinesin-like protein"/>
    <property type="match status" value="1"/>
</dbReference>
<protein>
    <recommendedName>
        <fullName evidence="9">Kinesin motor domain-containing protein</fullName>
    </recommendedName>
</protein>
<dbReference type="EMBL" id="AWGJ01000005">
    <property type="protein sequence ID" value="ODN79807.1"/>
    <property type="molecule type" value="Genomic_DNA"/>
</dbReference>
<dbReference type="GO" id="GO:0008017">
    <property type="term" value="F:microtubule binding"/>
    <property type="evidence" value="ECO:0007669"/>
    <property type="project" value="InterPro"/>
</dbReference>
<keyword evidence="4 7" id="KW-0175">Coiled coil</keyword>
<evidence type="ECO:0000256" key="7">
    <source>
        <dbReference type="SAM" id="Coils"/>
    </source>
</evidence>
<dbReference type="SMART" id="SM00129">
    <property type="entry name" value="KISc"/>
    <property type="match status" value="1"/>
</dbReference>
<accession>A0A1E3HTY7</accession>
<dbReference type="InterPro" id="IPR001752">
    <property type="entry name" value="Kinesin_motor_dom"/>
</dbReference>
<gene>
    <name evidence="10" type="ORF">L202_03706</name>
</gene>
<reference evidence="10 11" key="1">
    <citation type="submission" date="2016-06" db="EMBL/GenBank/DDBJ databases">
        <title>Evolution of pathogenesis and genome organization in the Tremellales.</title>
        <authorList>
            <person name="Cuomo C."/>
            <person name="Litvintseva A."/>
            <person name="Heitman J."/>
            <person name="Chen Y."/>
            <person name="Sun S."/>
            <person name="Springer D."/>
            <person name="Dromer F."/>
            <person name="Young S."/>
            <person name="Zeng Q."/>
            <person name="Chapman S."/>
            <person name="Gujja S."/>
            <person name="Saif S."/>
            <person name="Birren B."/>
        </authorList>
    </citation>
    <scope>NUCLEOTIDE SEQUENCE [LARGE SCALE GENOMIC DNA]</scope>
    <source>
        <strain evidence="10 11">CBS 6039</strain>
    </source>
</reference>
<feature type="coiled-coil region" evidence="7">
    <location>
        <begin position="408"/>
        <end position="435"/>
    </location>
</feature>